<dbReference type="Proteomes" id="UP000663842">
    <property type="component" value="Unassembled WGS sequence"/>
</dbReference>
<proteinExistence type="predicted"/>
<evidence type="ECO:0000313" key="1">
    <source>
        <dbReference type="EMBL" id="CAF4428359.1"/>
    </source>
</evidence>
<accession>A0A820QXQ0</accession>
<comment type="caution">
    <text evidence="1">The sequence shown here is derived from an EMBL/GenBank/DDBJ whole genome shotgun (WGS) entry which is preliminary data.</text>
</comment>
<dbReference type="AlphaFoldDB" id="A0A820QXQ0"/>
<name>A0A820QXQ0_9BILA</name>
<feature type="non-terminal residue" evidence="1">
    <location>
        <position position="1"/>
    </location>
</feature>
<organism evidence="1 2">
    <name type="scientific">Rotaria magnacalcarata</name>
    <dbReference type="NCBI Taxonomy" id="392030"/>
    <lineage>
        <taxon>Eukaryota</taxon>
        <taxon>Metazoa</taxon>
        <taxon>Spiralia</taxon>
        <taxon>Gnathifera</taxon>
        <taxon>Rotifera</taxon>
        <taxon>Eurotatoria</taxon>
        <taxon>Bdelloidea</taxon>
        <taxon>Philodinida</taxon>
        <taxon>Philodinidae</taxon>
        <taxon>Rotaria</taxon>
    </lineage>
</organism>
<sequence>CTLALDVTLNQYWKLWKEANNKRYSNAEEDIRYAKPFSSPRFHLLILQKCI</sequence>
<dbReference type="EMBL" id="CAJOBF010034021">
    <property type="protein sequence ID" value="CAF4428359.1"/>
    <property type="molecule type" value="Genomic_DNA"/>
</dbReference>
<gene>
    <name evidence="1" type="ORF">UXM345_LOCUS38925</name>
</gene>
<reference evidence="1" key="1">
    <citation type="submission" date="2021-02" db="EMBL/GenBank/DDBJ databases">
        <authorList>
            <person name="Nowell W R."/>
        </authorList>
    </citation>
    <scope>NUCLEOTIDE SEQUENCE</scope>
</reference>
<protein>
    <submittedName>
        <fullName evidence="1">Uncharacterized protein</fullName>
    </submittedName>
</protein>
<evidence type="ECO:0000313" key="2">
    <source>
        <dbReference type="Proteomes" id="UP000663842"/>
    </source>
</evidence>